<protein>
    <recommendedName>
        <fullName evidence="2">GGDEF domain-containing protein</fullName>
    </recommendedName>
</protein>
<dbReference type="CDD" id="cd01949">
    <property type="entry name" value="GGDEF"/>
    <property type="match status" value="1"/>
</dbReference>
<gene>
    <name evidence="3" type="ORF">Val02_55930</name>
</gene>
<evidence type="ECO:0000256" key="1">
    <source>
        <dbReference type="SAM" id="Phobius"/>
    </source>
</evidence>
<reference evidence="3" key="1">
    <citation type="submission" date="2021-01" db="EMBL/GenBank/DDBJ databases">
        <title>Whole genome shotgun sequence of Virgisporangium aliadipatigenens NBRC 105644.</title>
        <authorList>
            <person name="Komaki H."/>
            <person name="Tamura T."/>
        </authorList>
    </citation>
    <scope>NUCLEOTIDE SEQUENCE</scope>
    <source>
        <strain evidence="3">NBRC 105644</strain>
    </source>
</reference>
<dbReference type="SUPFAM" id="SSF55073">
    <property type="entry name" value="Nucleotide cyclase"/>
    <property type="match status" value="1"/>
</dbReference>
<dbReference type="PROSITE" id="PS50887">
    <property type="entry name" value="GGDEF"/>
    <property type="match status" value="1"/>
</dbReference>
<keyword evidence="1" id="KW-1133">Transmembrane helix</keyword>
<feature type="transmembrane region" description="Helical" evidence="1">
    <location>
        <begin position="160"/>
        <end position="180"/>
    </location>
</feature>
<dbReference type="InterPro" id="IPR029787">
    <property type="entry name" value="Nucleotide_cyclase"/>
</dbReference>
<dbReference type="AlphaFoldDB" id="A0A8J3YQG7"/>
<dbReference type="Gene3D" id="3.30.70.270">
    <property type="match status" value="1"/>
</dbReference>
<feature type="transmembrane region" description="Helical" evidence="1">
    <location>
        <begin position="30"/>
        <end position="51"/>
    </location>
</feature>
<evidence type="ECO:0000313" key="3">
    <source>
        <dbReference type="EMBL" id="GIJ48707.1"/>
    </source>
</evidence>
<dbReference type="InterPro" id="IPR052163">
    <property type="entry name" value="DGC-Regulatory_Protein"/>
</dbReference>
<dbReference type="InterPro" id="IPR000160">
    <property type="entry name" value="GGDEF_dom"/>
</dbReference>
<sequence>MDRDYAAAPENRAERLARLIRWPAGPLKRIRFVSIAATSTMAVAVGCYAVLATGESLLYLVATGAAVAMIWPLVRQYRRGRVTNSSHLTQLLIIAVASAVDGPLQVGLILAQTTVFLMGLFGSARRCLLHCVVVQAIVTACVMGKLRFGIDPGTTVMESAAGIVGLLWGCLISYVVAAIVGRYERLVARDTIVLQAGVALVAAHTRAQVYESVHRAATALVETPAERMVVAVQGDGGWTVVAPAEGEAPPADGFAVSLGLEGERPVVLASVGGQRLSKNVIHGVRAMRPTVELALRTADLTEGLRRQAFEDPLTGLANRAAFTERLEHSTGPVALLLIDLDGFKAVNDGLGHAAGDRLLIETATRLRTCVREKDLVARLGGDEFVVLMERLDDPRHAVRIAERIVTALAGAVQASVGVAVSASGEAVSGDQLLARADQAMYDAKAQGKGCYRVHGAVLRSGT</sequence>
<keyword evidence="1" id="KW-0812">Transmembrane</keyword>
<feature type="transmembrane region" description="Helical" evidence="1">
    <location>
        <begin position="57"/>
        <end position="74"/>
    </location>
</feature>
<organism evidence="3 4">
    <name type="scientific">Virgisporangium aliadipatigenens</name>
    <dbReference type="NCBI Taxonomy" id="741659"/>
    <lineage>
        <taxon>Bacteria</taxon>
        <taxon>Bacillati</taxon>
        <taxon>Actinomycetota</taxon>
        <taxon>Actinomycetes</taxon>
        <taxon>Micromonosporales</taxon>
        <taxon>Micromonosporaceae</taxon>
        <taxon>Virgisporangium</taxon>
    </lineage>
</organism>
<comment type="caution">
    <text evidence="3">The sequence shown here is derived from an EMBL/GenBank/DDBJ whole genome shotgun (WGS) entry which is preliminary data.</text>
</comment>
<keyword evidence="4" id="KW-1185">Reference proteome</keyword>
<evidence type="ECO:0000313" key="4">
    <source>
        <dbReference type="Proteomes" id="UP000619260"/>
    </source>
</evidence>
<dbReference type="PANTHER" id="PTHR46663">
    <property type="entry name" value="DIGUANYLATE CYCLASE DGCT-RELATED"/>
    <property type="match status" value="1"/>
</dbReference>
<dbReference type="Pfam" id="PF00990">
    <property type="entry name" value="GGDEF"/>
    <property type="match status" value="1"/>
</dbReference>
<feature type="transmembrane region" description="Helical" evidence="1">
    <location>
        <begin position="127"/>
        <end position="148"/>
    </location>
</feature>
<feature type="domain" description="GGDEF" evidence="2">
    <location>
        <begin position="331"/>
        <end position="456"/>
    </location>
</feature>
<dbReference type="RefSeq" id="WP_203902190.1">
    <property type="nucleotide sequence ID" value="NZ_BOPF01000022.1"/>
</dbReference>
<dbReference type="InterPro" id="IPR043128">
    <property type="entry name" value="Rev_trsase/Diguanyl_cyclase"/>
</dbReference>
<name>A0A8J3YQG7_9ACTN</name>
<proteinExistence type="predicted"/>
<evidence type="ECO:0000259" key="2">
    <source>
        <dbReference type="PROSITE" id="PS50887"/>
    </source>
</evidence>
<accession>A0A8J3YQG7</accession>
<keyword evidence="1" id="KW-0472">Membrane</keyword>
<dbReference type="EMBL" id="BOPF01000022">
    <property type="protein sequence ID" value="GIJ48707.1"/>
    <property type="molecule type" value="Genomic_DNA"/>
</dbReference>
<dbReference type="NCBIfam" id="TIGR00254">
    <property type="entry name" value="GGDEF"/>
    <property type="match status" value="1"/>
</dbReference>
<dbReference type="Proteomes" id="UP000619260">
    <property type="component" value="Unassembled WGS sequence"/>
</dbReference>
<dbReference type="PANTHER" id="PTHR46663:SF2">
    <property type="entry name" value="GGDEF DOMAIN-CONTAINING PROTEIN"/>
    <property type="match status" value="1"/>
</dbReference>
<dbReference type="SMART" id="SM00267">
    <property type="entry name" value="GGDEF"/>
    <property type="match status" value="1"/>
</dbReference>